<sequence length="417" mass="46808">MTSHPSFRGIALETMEGIVVLLDLPDICSLRLVAREVCQKASTGIFRTHFRRKKVKLTTEHIQRAISVMQQLRFGCLLEHLALVAVPALLGPDLQEQESQQSLTHLLQRALEIMCRSSKRGCLPSITLAVEGAGTDDRNRPSIWDAAATCFEMTVLALGSSKLPIENLDVFGSVTCCSLACDQVAAVLTKVNLADSFRGLKRLSLGLSHHEVRQPESEYMQSPAFGRANTKAICQFLQLCPRLTDLQLHWYRTYHEHGEIWSAALSDEMQFFDRITESCRFPCLERLTLKGIYTNGTVLVSFLRQVQISSLDMREINLGSSGGFRPVFDYLSDHMQQLEYLHLDDLWESKLISFDAPGKPHFPSVGRGPHGPHAITRTGEDARKVIGYREPRGRAAGSVACYRWAEKRHLNYGPSRN</sequence>
<dbReference type="Gene3D" id="3.80.10.10">
    <property type="entry name" value="Ribonuclease Inhibitor"/>
    <property type="match status" value="1"/>
</dbReference>
<protein>
    <recommendedName>
        <fullName evidence="3">F-box domain-containing protein</fullName>
    </recommendedName>
</protein>
<dbReference type="AlphaFoldDB" id="A0A1L7WUD8"/>
<name>A0A1L7WUD8_9HELO</name>
<organism evidence="1 2">
    <name type="scientific">Phialocephala subalpina</name>
    <dbReference type="NCBI Taxonomy" id="576137"/>
    <lineage>
        <taxon>Eukaryota</taxon>
        <taxon>Fungi</taxon>
        <taxon>Dikarya</taxon>
        <taxon>Ascomycota</taxon>
        <taxon>Pezizomycotina</taxon>
        <taxon>Leotiomycetes</taxon>
        <taxon>Helotiales</taxon>
        <taxon>Mollisiaceae</taxon>
        <taxon>Phialocephala</taxon>
        <taxon>Phialocephala fortinii species complex</taxon>
    </lineage>
</organism>
<dbReference type="InterPro" id="IPR032675">
    <property type="entry name" value="LRR_dom_sf"/>
</dbReference>
<dbReference type="EMBL" id="FJOG01000008">
    <property type="protein sequence ID" value="CZR56378.1"/>
    <property type="molecule type" value="Genomic_DNA"/>
</dbReference>
<evidence type="ECO:0000313" key="1">
    <source>
        <dbReference type="EMBL" id="CZR56378.1"/>
    </source>
</evidence>
<dbReference type="Proteomes" id="UP000184330">
    <property type="component" value="Unassembled WGS sequence"/>
</dbReference>
<reference evidence="1 2" key="1">
    <citation type="submission" date="2016-03" db="EMBL/GenBank/DDBJ databases">
        <authorList>
            <person name="Ploux O."/>
        </authorList>
    </citation>
    <scope>NUCLEOTIDE SEQUENCE [LARGE SCALE GENOMIC DNA]</scope>
    <source>
        <strain evidence="1 2">UAMH 11012</strain>
    </source>
</reference>
<keyword evidence="2" id="KW-1185">Reference proteome</keyword>
<gene>
    <name evidence="1" type="ORF">PAC_06266</name>
</gene>
<proteinExistence type="predicted"/>
<dbReference type="SUPFAM" id="SSF52047">
    <property type="entry name" value="RNI-like"/>
    <property type="match status" value="1"/>
</dbReference>
<evidence type="ECO:0008006" key="3">
    <source>
        <dbReference type="Google" id="ProtNLM"/>
    </source>
</evidence>
<accession>A0A1L7WUD8</accession>
<evidence type="ECO:0000313" key="2">
    <source>
        <dbReference type="Proteomes" id="UP000184330"/>
    </source>
</evidence>
<dbReference type="OrthoDB" id="3438345at2759"/>